<dbReference type="Pfam" id="PF09991">
    <property type="entry name" value="DUF2232"/>
    <property type="match status" value="1"/>
</dbReference>
<feature type="transmembrane region" description="Helical" evidence="1">
    <location>
        <begin position="282"/>
        <end position="307"/>
    </location>
</feature>
<gene>
    <name evidence="2" type="ORF">NCTC13149_01495</name>
</gene>
<reference evidence="2 3" key="1">
    <citation type="submission" date="2018-06" db="EMBL/GenBank/DDBJ databases">
        <authorList>
            <consortium name="Pathogen Informatics"/>
            <person name="Doyle S."/>
        </authorList>
    </citation>
    <scope>NUCLEOTIDE SEQUENCE [LARGE SCALE GENOMIC DNA]</scope>
    <source>
        <strain evidence="2 3">NCTC13149</strain>
    </source>
</reference>
<feature type="transmembrane region" description="Helical" evidence="1">
    <location>
        <begin position="56"/>
        <end position="75"/>
    </location>
</feature>
<evidence type="ECO:0000313" key="3">
    <source>
        <dbReference type="Proteomes" id="UP000255517"/>
    </source>
</evidence>
<dbReference type="EMBL" id="UGSZ01000001">
    <property type="protein sequence ID" value="SUB57646.1"/>
    <property type="molecule type" value="Genomic_DNA"/>
</dbReference>
<accession>A0A379C7N3</accession>
<dbReference type="Proteomes" id="UP000255517">
    <property type="component" value="Unassembled WGS sequence"/>
</dbReference>
<feature type="transmembrane region" description="Helical" evidence="1">
    <location>
        <begin position="20"/>
        <end position="44"/>
    </location>
</feature>
<dbReference type="OrthoDB" id="1696477at2"/>
<feature type="transmembrane region" description="Helical" evidence="1">
    <location>
        <begin position="223"/>
        <end position="239"/>
    </location>
</feature>
<feature type="transmembrane region" description="Helical" evidence="1">
    <location>
        <begin position="245"/>
        <end position="270"/>
    </location>
</feature>
<proteinExistence type="predicted"/>
<keyword evidence="1" id="KW-0472">Membrane</keyword>
<name>A0A379C7N3_9FIRM</name>
<dbReference type="PANTHER" id="PTHR41324:SF1">
    <property type="entry name" value="DUF2232 DOMAIN-CONTAINING PROTEIN"/>
    <property type="match status" value="1"/>
</dbReference>
<dbReference type="STRING" id="1122949.GCA_000378725_01397"/>
<protein>
    <submittedName>
        <fullName evidence="2">Predicted membrane protein</fullName>
    </submittedName>
</protein>
<keyword evidence="1" id="KW-0812">Transmembrane</keyword>
<feature type="transmembrane region" description="Helical" evidence="1">
    <location>
        <begin position="181"/>
        <end position="202"/>
    </location>
</feature>
<dbReference type="InterPro" id="IPR018710">
    <property type="entry name" value="DUF2232"/>
</dbReference>
<dbReference type="AlphaFoldDB" id="A0A379C7N3"/>
<organism evidence="2 3">
    <name type="scientific">Peptoniphilus lacrimalis</name>
    <dbReference type="NCBI Taxonomy" id="33031"/>
    <lineage>
        <taxon>Bacteria</taxon>
        <taxon>Bacillati</taxon>
        <taxon>Bacillota</taxon>
        <taxon>Tissierellia</taxon>
        <taxon>Tissierellales</taxon>
        <taxon>Peptoniphilaceae</taxon>
        <taxon>Peptoniphilus</taxon>
    </lineage>
</organism>
<sequence>MVKYVGGVDSLEDKKNYGDLLMLAIKSILSALCGVVFPFLYIFFPSMYIVESIKEGILKIMGIFIGVCVLLGAIFNPIDGFVVFTIFGPLILVFHYMITSRRSRTHIFIAGAISFFASVIVLLVSFGINSEVLNSKKTLEGLINIYTNIGSEVGLADTEIFDITSRVSNLYYTFLQMAPSYLIISSLVFSYIVYISVVRTMFAKGRIIIGPPTLEFIKIPKEVIFLGFATIGVLYLLKFPQGTEIIYKNLLFILLFLLFVEGLAIIKFFMTSMKVSRFLQTIIIIVSLTFPFLQMLFIFLGAVDLFIDFRKIGV</sequence>
<feature type="transmembrane region" description="Helical" evidence="1">
    <location>
        <begin position="81"/>
        <end position="98"/>
    </location>
</feature>
<feature type="transmembrane region" description="Helical" evidence="1">
    <location>
        <begin position="107"/>
        <end position="128"/>
    </location>
</feature>
<evidence type="ECO:0000313" key="2">
    <source>
        <dbReference type="EMBL" id="SUB57646.1"/>
    </source>
</evidence>
<keyword evidence="1" id="KW-1133">Transmembrane helix</keyword>
<evidence type="ECO:0000256" key="1">
    <source>
        <dbReference type="SAM" id="Phobius"/>
    </source>
</evidence>
<dbReference type="PANTHER" id="PTHR41324">
    <property type="entry name" value="MEMBRANE PROTEIN-RELATED"/>
    <property type="match status" value="1"/>
</dbReference>